<dbReference type="SUPFAM" id="SSF55729">
    <property type="entry name" value="Acyl-CoA N-acyltransferases (Nat)"/>
    <property type="match status" value="1"/>
</dbReference>
<name>A0ABS9QMF3_9HYPH</name>
<protein>
    <submittedName>
        <fullName evidence="2">GNAT family N-acetyltransferase</fullName>
    </submittedName>
</protein>
<accession>A0ABS9QMF3</accession>
<dbReference type="Proteomes" id="UP001201701">
    <property type="component" value="Unassembled WGS sequence"/>
</dbReference>
<reference evidence="2 3" key="1">
    <citation type="submission" date="2022-02" db="EMBL/GenBank/DDBJ databases">
        <title>Draft genome sequence of Mezorhizobium retamae strain IRAMC:0171 isolated from Retama raetam nodules.</title>
        <authorList>
            <person name="Bengaied R."/>
            <person name="Sbissi I."/>
            <person name="Huber K."/>
            <person name="Ghodbane F."/>
            <person name="Nouioui I."/>
            <person name="Tarhouni M."/>
            <person name="Gtari M."/>
        </authorList>
    </citation>
    <scope>NUCLEOTIDE SEQUENCE [LARGE SCALE GENOMIC DNA]</scope>
    <source>
        <strain evidence="2 3">IRAMC:0171</strain>
    </source>
</reference>
<proteinExistence type="predicted"/>
<feature type="domain" description="N-acetyltransferase" evidence="1">
    <location>
        <begin position="3"/>
        <end position="142"/>
    </location>
</feature>
<dbReference type="RefSeq" id="WP_239370111.1">
    <property type="nucleotide sequence ID" value="NZ_JAKREW010000047.1"/>
</dbReference>
<dbReference type="EMBL" id="JAKREW010000047">
    <property type="protein sequence ID" value="MCG7508602.1"/>
    <property type="molecule type" value="Genomic_DNA"/>
</dbReference>
<dbReference type="CDD" id="cd04301">
    <property type="entry name" value="NAT_SF"/>
    <property type="match status" value="1"/>
</dbReference>
<evidence type="ECO:0000313" key="3">
    <source>
        <dbReference type="Proteomes" id="UP001201701"/>
    </source>
</evidence>
<evidence type="ECO:0000313" key="2">
    <source>
        <dbReference type="EMBL" id="MCG7508602.1"/>
    </source>
</evidence>
<gene>
    <name evidence="2" type="ORF">L4923_26520</name>
</gene>
<dbReference type="Gene3D" id="3.40.630.30">
    <property type="match status" value="1"/>
</dbReference>
<dbReference type="PROSITE" id="PS51186">
    <property type="entry name" value="GNAT"/>
    <property type="match status" value="1"/>
</dbReference>
<evidence type="ECO:0000259" key="1">
    <source>
        <dbReference type="PROSITE" id="PS51186"/>
    </source>
</evidence>
<dbReference type="InterPro" id="IPR000182">
    <property type="entry name" value="GNAT_dom"/>
</dbReference>
<keyword evidence="3" id="KW-1185">Reference proteome</keyword>
<dbReference type="PANTHER" id="PTHR43072:SF60">
    <property type="entry name" value="L-2,4-DIAMINOBUTYRIC ACID ACETYLTRANSFERASE"/>
    <property type="match status" value="1"/>
</dbReference>
<dbReference type="InterPro" id="IPR016181">
    <property type="entry name" value="Acyl_CoA_acyltransferase"/>
</dbReference>
<dbReference type="Pfam" id="PF00583">
    <property type="entry name" value="Acetyltransf_1"/>
    <property type="match status" value="1"/>
</dbReference>
<organism evidence="2 3">
    <name type="scientific">Mesorhizobium retamae</name>
    <dbReference type="NCBI Taxonomy" id="2912854"/>
    <lineage>
        <taxon>Bacteria</taxon>
        <taxon>Pseudomonadati</taxon>
        <taxon>Pseudomonadota</taxon>
        <taxon>Alphaproteobacteria</taxon>
        <taxon>Hyphomicrobiales</taxon>
        <taxon>Phyllobacteriaceae</taxon>
        <taxon>Mesorhizobium</taxon>
    </lineage>
</organism>
<dbReference type="PANTHER" id="PTHR43072">
    <property type="entry name" value="N-ACETYLTRANSFERASE"/>
    <property type="match status" value="1"/>
</dbReference>
<comment type="caution">
    <text evidence="2">The sequence shown here is derived from an EMBL/GenBank/DDBJ whole genome shotgun (WGS) entry which is preliminary data.</text>
</comment>
<sequence>MSIEIRRLLPGDDVLLDHVAEEVFDSPIDPGRLAAYLAAADHLMIVALSDRLVVGQCAAVIHRHPDKPTELYIDEVGVSPAFQRQGIARSMLEAMFALGRQHGCEEAWVGTEPDNAGARALYENLPEDTVPADGFVMYSYRL</sequence>